<proteinExistence type="predicted"/>
<sequence>MSSNSTDLMNGFPVILKCPTITTNNSTPTVENSIKPEKGTTDEDVISVYNAKLSHAVTLPTNMDMMGCRSQARENGSRSSPQLAEIYANFTSVGYVNTIAIPKTPVATTESEK</sequence>
<dbReference type="AlphaFoldDB" id="A0A226E990"/>
<gene>
    <name evidence="1" type="ORF">Fcan01_11280</name>
</gene>
<name>A0A226E990_FOLCA</name>
<protein>
    <submittedName>
        <fullName evidence="1">Uncharacterized protein</fullName>
    </submittedName>
</protein>
<comment type="caution">
    <text evidence="1">The sequence shown here is derived from an EMBL/GenBank/DDBJ whole genome shotgun (WGS) entry which is preliminary data.</text>
</comment>
<keyword evidence="2" id="KW-1185">Reference proteome</keyword>
<reference evidence="1 2" key="1">
    <citation type="submission" date="2015-12" db="EMBL/GenBank/DDBJ databases">
        <title>The genome of Folsomia candida.</title>
        <authorList>
            <person name="Faddeeva A."/>
            <person name="Derks M.F."/>
            <person name="Anvar Y."/>
            <person name="Smit S."/>
            <person name="Van Straalen N."/>
            <person name="Roelofs D."/>
        </authorList>
    </citation>
    <scope>NUCLEOTIDE SEQUENCE [LARGE SCALE GENOMIC DNA]</scope>
    <source>
        <strain evidence="1 2">VU population</strain>
        <tissue evidence="1">Whole body</tissue>
    </source>
</reference>
<organism evidence="1 2">
    <name type="scientific">Folsomia candida</name>
    <name type="common">Springtail</name>
    <dbReference type="NCBI Taxonomy" id="158441"/>
    <lineage>
        <taxon>Eukaryota</taxon>
        <taxon>Metazoa</taxon>
        <taxon>Ecdysozoa</taxon>
        <taxon>Arthropoda</taxon>
        <taxon>Hexapoda</taxon>
        <taxon>Collembola</taxon>
        <taxon>Entomobryomorpha</taxon>
        <taxon>Isotomoidea</taxon>
        <taxon>Isotomidae</taxon>
        <taxon>Proisotominae</taxon>
        <taxon>Folsomia</taxon>
    </lineage>
</organism>
<evidence type="ECO:0000313" key="1">
    <source>
        <dbReference type="EMBL" id="OXA53664.1"/>
    </source>
</evidence>
<evidence type="ECO:0000313" key="2">
    <source>
        <dbReference type="Proteomes" id="UP000198287"/>
    </source>
</evidence>
<accession>A0A226E990</accession>
<dbReference type="Proteomes" id="UP000198287">
    <property type="component" value="Unassembled WGS sequence"/>
</dbReference>
<dbReference type="EMBL" id="LNIX01000005">
    <property type="protein sequence ID" value="OXA53664.1"/>
    <property type="molecule type" value="Genomic_DNA"/>
</dbReference>